<feature type="region of interest" description="Disordered" evidence="1">
    <location>
        <begin position="630"/>
        <end position="671"/>
    </location>
</feature>
<feature type="region of interest" description="Disordered" evidence="1">
    <location>
        <begin position="176"/>
        <end position="198"/>
    </location>
</feature>
<sequence length="824" mass="94363">MKGTEMTKQERESMLYDEFDKFTSNPRESIHSYYIRYAKLISDMNMIPMSMTPMQINTKFVNHLQPEWSSSLYYSKFPPTNNQLRTSSNPRTQDTIQNGQVMVQHVQGRQSQELGYIENIVSTNESYDELKGNSDVISYTDYTLTIRDDADNYVPPPVQKNDMMLSVIKQMKSQVEQCTKSSSHESEQSTRSSHKVQECIKRRTTLSPHEIGSRDKSYIKGAFKKDGIPFSENLKETFKFFETGFIAEVKEMKDIFEQMEDEVDQCSVAKKSFKSEKKQLLINNDRLLEENIASDIMCTYLRSLNEVDNCGKCKSLDIVLLDLQESNKSLSELRKRFTKLEEYNITLDIAFQNHKEQMILNNPDTKNKQLLVKIINNQSVEINDLKVQVQDKIQKIEDENVSLAFQTREKTKLQTVSLQQKLNDQISQNNKLRAQSKGKFSESQMNHNGISVNTKLSKPLTSGTKLYSVTPFPNSKVIPKVVEKNNLSKSVTSLLTTKKIIEKCAKVLSPGLLKIGTEPINAYFKNNRAVHRNYLRVTKEHVATLQELLEQARALKPLDEHIGYASKFDARIQELLVYVSASCPYTQSGNEKWAPVTSHRKNNKPYVDASRMKQTIETITKEHTVKKNTRKNDNTMLPSTGRVSFTNASGSKPRSNTKNDRILQPSSRSMKNKVEAHHKKFKSSANKNNHVSDCNANVKNVALVDKSTKQKVKSEWKPTGRIFKTVGLKWVPTGRMFTLAESKCSSSLSRDTTTKILPNRQIPKNTAVPVDVPCSKLSLRYANARESLFKCMINLDIHLLNLHDFGFEGIIRDEELPPWKFNYL</sequence>
<protein>
    <recommendedName>
        <fullName evidence="4">Integrase, catalytic region, zinc finger, CCHC-type, peptidase aspartic, catalytic</fullName>
    </recommendedName>
</protein>
<evidence type="ECO:0000313" key="2">
    <source>
        <dbReference type="EMBL" id="GJT08861.1"/>
    </source>
</evidence>
<name>A0ABQ5B2N2_9ASTR</name>
<dbReference type="Proteomes" id="UP001151760">
    <property type="component" value="Unassembled WGS sequence"/>
</dbReference>
<evidence type="ECO:0008006" key="4">
    <source>
        <dbReference type="Google" id="ProtNLM"/>
    </source>
</evidence>
<reference evidence="2" key="2">
    <citation type="submission" date="2022-01" db="EMBL/GenBank/DDBJ databases">
        <authorList>
            <person name="Yamashiro T."/>
            <person name="Shiraishi A."/>
            <person name="Satake H."/>
            <person name="Nakayama K."/>
        </authorList>
    </citation>
    <scope>NUCLEOTIDE SEQUENCE</scope>
</reference>
<accession>A0ABQ5B2N2</accession>
<evidence type="ECO:0000256" key="1">
    <source>
        <dbReference type="SAM" id="MobiDB-lite"/>
    </source>
</evidence>
<keyword evidence="3" id="KW-1185">Reference proteome</keyword>
<feature type="compositionally biased region" description="Polar residues" evidence="1">
    <location>
        <begin position="634"/>
        <end position="656"/>
    </location>
</feature>
<reference evidence="2" key="1">
    <citation type="journal article" date="2022" name="Int. J. Mol. Sci.">
        <title>Draft Genome of Tanacetum Coccineum: Genomic Comparison of Closely Related Tanacetum-Family Plants.</title>
        <authorList>
            <person name="Yamashiro T."/>
            <person name="Shiraishi A."/>
            <person name="Nakayama K."/>
            <person name="Satake H."/>
        </authorList>
    </citation>
    <scope>NUCLEOTIDE SEQUENCE</scope>
</reference>
<evidence type="ECO:0000313" key="3">
    <source>
        <dbReference type="Proteomes" id="UP001151760"/>
    </source>
</evidence>
<gene>
    <name evidence="2" type="ORF">Tco_0843323</name>
</gene>
<proteinExistence type="predicted"/>
<organism evidence="2 3">
    <name type="scientific">Tanacetum coccineum</name>
    <dbReference type="NCBI Taxonomy" id="301880"/>
    <lineage>
        <taxon>Eukaryota</taxon>
        <taxon>Viridiplantae</taxon>
        <taxon>Streptophyta</taxon>
        <taxon>Embryophyta</taxon>
        <taxon>Tracheophyta</taxon>
        <taxon>Spermatophyta</taxon>
        <taxon>Magnoliopsida</taxon>
        <taxon>eudicotyledons</taxon>
        <taxon>Gunneridae</taxon>
        <taxon>Pentapetalae</taxon>
        <taxon>asterids</taxon>
        <taxon>campanulids</taxon>
        <taxon>Asterales</taxon>
        <taxon>Asteraceae</taxon>
        <taxon>Asteroideae</taxon>
        <taxon>Anthemideae</taxon>
        <taxon>Anthemidinae</taxon>
        <taxon>Tanacetum</taxon>
    </lineage>
</organism>
<comment type="caution">
    <text evidence="2">The sequence shown here is derived from an EMBL/GenBank/DDBJ whole genome shotgun (WGS) entry which is preliminary data.</text>
</comment>
<dbReference type="EMBL" id="BQNB010012863">
    <property type="protein sequence ID" value="GJT08861.1"/>
    <property type="molecule type" value="Genomic_DNA"/>
</dbReference>